<proteinExistence type="predicted"/>
<name>K9W4F3_9CYAN</name>
<evidence type="ECO:0000256" key="1">
    <source>
        <dbReference type="SAM" id="Coils"/>
    </source>
</evidence>
<dbReference type="KEGG" id="cep:Cri9333_3510"/>
<feature type="coiled-coil region" evidence="1">
    <location>
        <begin position="13"/>
        <end position="43"/>
    </location>
</feature>
<accession>K9W4F3</accession>
<evidence type="ECO:0000313" key="3">
    <source>
        <dbReference type="Proteomes" id="UP000010472"/>
    </source>
</evidence>
<dbReference type="HOGENOM" id="CLU_156519_0_0_3"/>
<dbReference type="PATRIC" id="fig|1173022.3.peg.3783"/>
<dbReference type="AlphaFoldDB" id="K9W4F3"/>
<sequence length="138" mass="15315">MTQQANFEITIAIQDADLDNDELQEETQNLREQLEESEIVESADLVAVNQAPVGSKAFGGFILGLLNAKVNPVNIKKLMGFLGDRLGNKQIELTLNTPDGREINLKASSREEFEFAFQKAQEWAKSNSTIEEKTNTDG</sequence>
<evidence type="ECO:0000313" key="2">
    <source>
        <dbReference type="EMBL" id="AFZ14335.1"/>
    </source>
</evidence>
<dbReference type="RefSeq" id="WP_015204440.1">
    <property type="nucleotide sequence ID" value="NC_019753.1"/>
</dbReference>
<organism evidence="2 3">
    <name type="scientific">Crinalium epipsammum PCC 9333</name>
    <dbReference type="NCBI Taxonomy" id="1173022"/>
    <lineage>
        <taxon>Bacteria</taxon>
        <taxon>Bacillati</taxon>
        <taxon>Cyanobacteriota</taxon>
        <taxon>Cyanophyceae</taxon>
        <taxon>Gomontiellales</taxon>
        <taxon>Gomontiellaceae</taxon>
        <taxon>Crinalium</taxon>
    </lineage>
</organism>
<reference evidence="2 3" key="1">
    <citation type="submission" date="2012-06" db="EMBL/GenBank/DDBJ databases">
        <title>Finished chromosome of genome of Crinalium epipsammum PCC 9333.</title>
        <authorList>
            <consortium name="US DOE Joint Genome Institute"/>
            <person name="Gugger M."/>
            <person name="Coursin T."/>
            <person name="Rippka R."/>
            <person name="Tandeau De Marsac N."/>
            <person name="Huntemann M."/>
            <person name="Wei C.-L."/>
            <person name="Han J."/>
            <person name="Detter J.C."/>
            <person name="Han C."/>
            <person name="Tapia R."/>
            <person name="Davenport K."/>
            <person name="Daligault H."/>
            <person name="Erkkila T."/>
            <person name="Gu W."/>
            <person name="Munk A.C.C."/>
            <person name="Teshima H."/>
            <person name="Xu Y."/>
            <person name="Chain P."/>
            <person name="Chen A."/>
            <person name="Krypides N."/>
            <person name="Mavromatis K."/>
            <person name="Markowitz V."/>
            <person name="Szeto E."/>
            <person name="Ivanova N."/>
            <person name="Mikhailova N."/>
            <person name="Ovchinnikova G."/>
            <person name="Pagani I."/>
            <person name="Pati A."/>
            <person name="Goodwin L."/>
            <person name="Peters L."/>
            <person name="Pitluck S."/>
            <person name="Woyke T."/>
            <person name="Kerfeld C."/>
        </authorList>
    </citation>
    <scope>NUCLEOTIDE SEQUENCE [LARGE SCALE GENOMIC DNA]</scope>
    <source>
        <strain evidence="2 3">PCC 9333</strain>
    </source>
</reference>
<dbReference type="Proteomes" id="UP000010472">
    <property type="component" value="Chromosome"/>
</dbReference>
<keyword evidence="3" id="KW-1185">Reference proteome</keyword>
<dbReference type="OrthoDB" id="532149at2"/>
<keyword evidence="1" id="KW-0175">Coiled coil</keyword>
<protein>
    <submittedName>
        <fullName evidence="2">Uncharacterized protein</fullName>
    </submittedName>
</protein>
<dbReference type="EMBL" id="CP003620">
    <property type="protein sequence ID" value="AFZ14335.1"/>
    <property type="molecule type" value="Genomic_DNA"/>
</dbReference>
<dbReference type="STRING" id="1173022.Cri9333_3510"/>
<dbReference type="eggNOG" id="COG1262">
    <property type="taxonomic scope" value="Bacteria"/>
</dbReference>
<gene>
    <name evidence="2" type="ORF">Cri9333_3510</name>
</gene>